<dbReference type="Pfam" id="PF07940">
    <property type="entry name" value="Hepar_II_III_C"/>
    <property type="match status" value="1"/>
</dbReference>
<protein>
    <submittedName>
        <fullName evidence="6">Heparinase II/III family protein</fullName>
    </submittedName>
</protein>
<feature type="domain" description="Heparinase II/III-like C-terminal" evidence="5">
    <location>
        <begin position="752"/>
        <end position="868"/>
    </location>
</feature>
<evidence type="ECO:0000313" key="7">
    <source>
        <dbReference type="Proteomes" id="UP001305702"/>
    </source>
</evidence>
<keyword evidence="4" id="KW-0456">Lyase</keyword>
<dbReference type="SUPFAM" id="SSF49344">
    <property type="entry name" value="CBD9-like"/>
    <property type="match status" value="1"/>
</dbReference>
<dbReference type="PANTHER" id="PTHR39210">
    <property type="entry name" value="HEPARIN-SULFATE LYASE"/>
    <property type="match status" value="1"/>
</dbReference>
<dbReference type="Gene3D" id="2.60.40.1190">
    <property type="match status" value="1"/>
</dbReference>
<keyword evidence="7" id="KW-1185">Reference proteome</keyword>
<gene>
    <name evidence="6" type="ORF">MJA45_21920</name>
</gene>
<evidence type="ECO:0000256" key="1">
    <source>
        <dbReference type="ARBA" id="ARBA00004418"/>
    </source>
</evidence>
<dbReference type="AlphaFoldDB" id="A0AA96RE94"/>
<comment type="subcellular location">
    <subcellularLocation>
        <location evidence="1">Periplasm</location>
    </subcellularLocation>
</comment>
<accession>A0AA96RE94</accession>
<name>A0AA96RE94_9BACL</name>
<organism evidence="6 7">
    <name type="scientific">Paenibacillus aurantius</name>
    <dbReference type="NCBI Taxonomy" id="2918900"/>
    <lineage>
        <taxon>Bacteria</taxon>
        <taxon>Bacillati</taxon>
        <taxon>Bacillota</taxon>
        <taxon>Bacilli</taxon>
        <taxon>Bacillales</taxon>
        <taxon>Paenibacillaceae</taxon>
        <taxon>Paenibacillus</taxon>
    </lineage>
</organism>
<dbReference type="PANTHER" id="PTHR39210:SF1">
    <property type="entry name" value="HEPARIN-SULFATE LYASE"/>
    <property type="match status" value="1"/>
</dbReference>
<evidence type="ECO:0000259" key="5">
    <source>
        <dbReference type="Pfam" id="PF07940"/>
    </source>
</evidence>
<dbReference type="Proteomes" id="UP001305702">
    <property type="component" value="Chromosome"/>
</dbReference>
<dbReference type="InterPro" id="IPR012480">
    <property type="entry name" value="Hepar_II_III_C"/>
</dbReference>
<evidence type="ECO:0000256" key="4">
    <source>
        <dbReference type="ARBA" id="ARBA00023239"/>
    </source>
</evidence>
<dbReference type="InterPro" id="IPR008929">
    <property type="entry name" value="Chondroitin_lyas"/>
</dbReference>
<sequence>MRKKIAWPLAASLAAALLVQGPFDVTYAGLTGAPAIPAQGQERGSAPDIRHWLNRTAVVPEVSGPPQVDGRLEEAVWQTAPALGDFVTFYDNRPAGPTTQVQVAYDSGNLYLAIKGQVSTDSTPTLLEEIDVVVKPSGDSADLYQIPIRLETQNGKSYLTELGPGITVLKEEAFSWAKGQSEKEWKVEARIPLSSLGAPAIQPGDEWGFNVLRYRHGSEPASSWVPVRQSFFDDLPARFKLQAAVGGENRLGSLSFRELPKPTSFLPERKNGPWKVSPWKMSSLRVQYDGFAEKTLTLRKEEGITPDSLVKILWQTPSGKRTVLDTQSEFSQGEWAVHFIHPGMLEAGLYRLEIWGINETSGQLRRAVLLLDREDAIAAGEKAARQPEPDKQVTEVVYAPASEPVQKLIDLIPDKVGFIWAGLPDHPELRPYQLFNWSPDKPDQLTSPKSPLTYPNPLYPEDKVLTAVNALGQTVEYPYYEDSEGRRYFHTAHVWFKQKEYTMAQTKVVAASDPLGAARMLYRFAQVYPGYVPVQDYTWYNYPLDAKAGPPNPYWGGVWTRWFYNDLAALSSLSNAFAAVDQTNAFALLSKEVGTDVRKLIVDSVFKPSVDFNRSYAVLNSNVDYNVWKGLIQIGNDIGEPDYVHDAIERLETYTANNHLFDGFWKEVTVSYHNQSTNGLLANLQLLDGWSDPAGYIPPRTGTALSELDEASRFPILNRSREIPRLTAYPNGSTLPIQDTWASEKVANPNTGAGSFLLPASGIARLTAGEGVKQSQLYMMFEPKYGHVHHDPLNLTLFANGQELLPDLGYTHTKYRQWATSTLSHNTVVVDGKDAVSTDAAKHGGSIRTFADSKNGVQVMQASQEPAYTGVSQYMREPWFIPFADAPDGQGYVLDLFRVKGGSRHEYTLQGDATRDGEFTTSLPLKPYGPYLLPPGTPVVEPELETDKGSAGGEYYGYLYVRDVQSAKVEDGRYEVALKTTASGQETGSLFIHGLTEPGENELFLGRSPDIRSTRLDTKKDSNDLVDKTTMPKLVLRREGTNLTSTFITALEPAAAGAQGRIQSVERLQASPSAEGDTAVAVHYGDTTDIILSSPLNNGKPFVVGDMELTGKLGFVRLVNGAVTEMKLLAGTTLKKGSRIVEGQAASGTIDDVWRAVEGKPYDAFVTKAAVPSSLAGRTLIVTHPDGTAHGYRVKGIRKEGEDTHLVLDNTDPGFTITSESASRMVFYPFTSWSGETRFALTGPAAP</sequence>
<proteinExistence type="predicted"/>
<dbReference type="RefSeq" id="WP_315604030.1">
    <property type="nucleotide sequence ID" value="NZ_CP130318.1"/>
</dbReference>
<keyword evidence="3" id="KW-0574">Periplasm</keyword>
<keyword evidence="2" id="KW-0732">Signal</keyword>
<reference evidence="6 7" key="1">
    <citation type="submission" date="2022-02" db="EMBL/GenBank/DDBJ databases">
        <title>Paenibacillus sp. MBLB1776 Whole Genome Shotgun Sequencing.</title>
        <authorList>
            <person name="Hwang C.Y."/>
            <person name="Cho E.-S."/>
            <person name="Seo M.-J."/>
        </authorList>
    </citation>
    <scope>NUCLEOTIDE SEQUENCE [LARGE SCALE GENOMIC DNA]</scope>
    <source>
        <strain evidence="6 7">MBLB1776</strain>
    </source>
</reference>
<dbReference type="Gene3D" id="1.50.10.100">
    <property type="entry name" value="Chondroitin AC/alginate lyase"/>
    <property type="match status" value="1"/>
</dbReference>
<dbReference type="GO" id="GO:0016829">
    <property type="term" value="F:lyase activity"/>
    <property type="evidence" value="ECO:0007669"/>
    <property type="project" value="UniProtKB-KW"/>
</dbReference>
<evidence type="ECO:0000256" key="2">
    <source>
        <dbReference type="ARBA" id="ARBA00022729"/>
    </source>
</evidence>
<dbReference type="EMBL" id="CP130318">
    <property type="protein sequence ID" value="WNQ10256.1"/>
    <property type="molecule type" value="Genomic_DNA"/>
</dbReference>
<dbReference type="KEGG" id="paun:MJA45_21920"/>
<dbReference type="Gene3D" id="2.70.98.70">
    <property type="match status" value="1"/>
</dbReference>
<dbReference type="GO" id="GO:0042597">
    <property type="term" value="C:periplasmic space"/>
    <property type="evidence" value="ECO:0007669"/>
    <property type="project" value="UniProtKB-SubCell"/>
</dbReference>
<evidence type="ECO:0000313" key="6">
    <source>
        <dbReference type="EMBL" id="WNQ10256.1"/>
    </source>
</evidence>
<evidence type="ECO:0000256" key="3">
    <source>
        <dbReference type="ARBA" id="ARBA00022764"/>
    </source>
</evidence>